<evidence type="ECO:0000313" key="2">
    <source>
        <dbReference type="Proteomes" id="UP000553209"/>
    </source>
</evidence>
<organism evidence="1 2">
    <name type="scientific">Nocardiopsis alborubida</name>
    <dbReference type="NCBI Taxonomy" id="146802"/>
    <lineage>
        <taxon>Bacteria</taxon>
        <taxon>Bacillati</taxon>
        <taxon>Actinomycetota</taxon>
        <taxon>Actinomycetes</taxon>
        <taxon>Streptosporangiales</taxon>
        <taxon>Nocardiopsidaceae</taxon>
        <taxon>Nocardiopsis</taxon>
    </lineage>
</organism>
<reference evidence="1 2" key="1">
    <citation type="submission" date="2020-04" db="EMBL/GenBank/DDBJ databases">
        <title>MicrobeNet Type strains.</title>
        <authorList>
            <person name="Nicholson A.C."/>
        </authorList>
    </citation>
    <scope>NUCLEOTIDE SEQUENCE [LARGE SCALE GENOMIC DNA]</scope>
    <source>
        <strain evidence="1 2">ATCC 23612</strain>
    </source>
</reference>
<name>A0A7X6M9F5_9ACTN</name>
<dbReference type="EMBL" id="JAAXPG010000002">
    <property type="protein sequence ID" value="NKY96587.1"/>
    <property type="molecule type" value="Genomic_DNA"/>
</dbReference>
<dbReference type="AlphaFoldDB" id="A0A7X6M9F5"/>
<keyword evidence="2" id="KW-1185">Reference proteome</keyword>
<protein>
    <submittedName>
        <fullName evidence="1">DUF2493 domain-containing protein</fullName>
    </submittedName>
</protein>
<gene>
    <name evidence="1" type="ORF">HGB44_02705</name>
</gene>
<comment type="caution">
    <text evidence="1">The sequence shown here is derived from an EMBL/GenBank/DDBJ whole genome shotgun (WGS) entry which is preliminary data.</text>
</comment>
<accession>A0A7X6M9F5</accession>
<evidence type="ECO:0000313" key="1">
    <source>
        <dbReference type="EMBL" id="NKY96587.1"/>
    </source>
</evidence>
<proteinExistence type="predicted"/>
<dbReference type="Proteomes" id="UP000553209">
    <property type="component" value="Unassembled WGS sequence"/>
</dbReference>
<sequence length="165" mass="18256">MMALDYSHVLLVTGSRTWDDEVAMRRVFNEVWTDWTARGPITRPVLVSGHCPADKHGRSADAMAERLWRSAGLDVIKMPADWKAHGKKAGLRRNLEMVNAVLRLCEAGTEAQAAAFLDLCDKDGCPRANDEQLLPVRRGHFSHGTVHCRRAAMAAGLDVVDLVRA</sequence>